<keyword evidence="2" id="KW-1185">Reference proteome</keyword>
<dbReference type="Proteomes" id="UP000234275">
    <property type="component" value="Unassembled WGS sequence"/>
</dbReference>
<dbReference type="VEuPathDB" id="FungiDB:P170DRAFT_127409"/>
<evidence type="ECO:0000313" key="1">
    <source>
        <dbReference type="EMBL" id="PLB53264.1"/>
    </source>
</evidence>
<dbReference type="RefSeq" id="XP_024708566.1">
    <property type="nucleotide sequence ID" value="XM_024842390.1"/>
</dbReference>
<accession>A0A2I2GK59</accession>
<dbReference type="STRING" id="1392250.A0A2I2GK59"/>
<name>A0A2I2GK59_9EURO</name>
<dbReference type="OrthoDB" id="3945550at2759"/>
<reference evidence="1 2" key="1">
    <citation type="submission" date="2016-12" db="EMBL/GenBank/DDBJ databases">
        <title>The genomes of Aspergillus section Nigri reveals drivers in fungal speciation.</title>
        <authorList>
            <consortium name="DOE Joint Genome Institute"/>
            <person name="Vesth T.C."/>
            <person name="Nybo J."/>
            <person name="Theobald S."/>
            <person name="Brandl J."/>
            <person name="Frisvad J.C."/>
            <person name="Nielsen K.F."/>
            <person name="Lyhne E.K."/>
            <person name="Kogle M.E."/>
            <person name="Kuo A."/>
            <person name="Riley R."/>
            <person name="Clum A."/>
            <person name="Nolan M."/>
            <person name="Lipzen A."/>
            <person name="Salamov A."/>
            <person name="Henrissat B."/>
            <person name="Wiebenga A."/>
            <person name="De Vries R.P."/>
            <person name="Grigoriev I.V."/>
            <person name="Mortensen U.H."/>
            <person name="Andersen M.R."/>
            <person name="Baker S.E."/>
        </authorList>
    </citation>
    <scope>NUCLEOTIDE SEQUENCE [LARGE SCALE GENOMIC DNA]</scope>
    <source>
        <strain evidence="1 2">IBT 23096</strain>
    </source>
</reference>
<organism evidence="1 2">
    <name type="scientific">Aspergillus steynii IBT 23096</name>
    <dbReference type="NCBI Taxonomy" id="1392250"/>
    <lineage>
        <taxon>Eukaryota</taxon>
        <taxon>Fungi</taxon>
        <taxon>Dikarya</taxon>
        <taxon>Ascomycota</taxon>
        <taxon>Pezizomycotina</taxon>
        <taxon>Eurotiomycetes</taxon>
        <taxon>Eurotiomycetidae</taxon>
        <taxon>Eurotiales</taxon>
        <taxon>Aspergillaceae</taxon>
        <taxon>Aspergillus</taxon>
        <taxon>Aspergillus subgen. Circumdati</taxon>
    </lineage>
</organism>
<proteinExistence type="predicted"/>
<comment type="caution">
    <text evidence="1">The sequence shown here is derived from an EMBL/GenBank/DDBJ whole genome shotgun (WGS) entry which is preliminary data.</text>
</comment>
<evidence type="ECO:0000313" key="2">
    <source>
        <dbReference type="Proteomes" id="UP000234275"/>
    </source>
</evidence>
<dbReference type="AlphaFoldDB" id="A0A2I2GK59"/>
<sequence length="200" mass="22016">MSPGWSAMSLTYSFPLEFSFHGEFPMTQSFADALSKHKRSPQLHLLGEQGRTQVTKEMSFVCALHTRVDAHAYPHRPPRATRRYVRPWDLEPETLNLHELFTAYPNLESLSVSINRFKGGCVVGGPPSPIPSDAVHEPNLSASAKSISKWLLYPRRGAPLEGKVSLAQAAVPQPGQPGLSGLLGPGEGPCTWVDTFHYNQ</sequence>
<dbReference type="GeneID" id="36550085"/>
<dbReference type="EMBL" id="MSFO01000002">
    <property type="protein sequence ID" value="PLB53264.1"/>
    <property type="molecule type" value="Genomic_DNA"/>
</dbReference>
<gene>
    <name evidence="1" type="ORF">P170DRAFT_127409</name>
</gene>
<protein>
    <submittedName>
        <fullName evidence="1">Uncharacterized protein</fullName>
    </submittedName>
</protein>